<dbReference type="EC" id="2.7.13.3" evidence="2"/>
<keyword evidence="8" id="KW-0472">Membrane</keyword>
<dbReference type="OrthoDB" id="1522504at2"/>
<dbReference type="Pfam" id="PF02518">
    <property type="entry name" value="HATPase_c"/>
    <property type="match status" value="1"/>
</dbReference>
<keyword evidence="5 8" id="KW-0812">Transmembrane</keyword>
<evidence type="ECO:0000256" key="6">
    <source>
        <dbReference type="ARBA" id="ARBA00022777"/>
    </source>
</evidence>
<protein>
    <recommendedName>
        <fullName evidence="2">histidine kinase</fullName>
        <ecNumber evidence="2">2.7.13.3</ecNumber>
    </recommendedName>
</protein>
<feature type="transmembrane region" description="Helical" evidence="8">
    <location>
        <begin position="140"/>
        <end position="161"/>
    </location>
</feature>
<proteinExistence type="predicted"/>
<dbReference type="InterPro" id="IPR005467">
    <property type="entry name" value="His_kinase_dom"/>
</dbReference>
<comment type="catalytic activity">
    <reaction evidence="1">
        <text>ATP + protein L-histidine = ADP + protein N-phospho-L-histidine.</text>
        <dbReference type="EC" id="2.7.13.3"/>
    </reaction>
</comment>
<evidence type="ECO:0000256" key="1">
    <source>
        <dbReference type="ARBA" id="ARBA00000085"/>
    </source>
</evidence>
<dbReference type="Gene3D" id="1.10.287.130">
    <property type="match status" value="1"/>
</dbReference>
<dbReference type="SUPFAM" id="SSF55874">
    <property type="entry name" value="ATPase domain of HSP90 chaperone/DNA topoisomerase II/histidine kinase"/>
    <property type="match status" value="1"/>
</dbReference>
<dbReference type="Gene3D" id="3.30.565.10">
    <property type="entry name" value="Histidine kinase-like ATPase, C-terminal domain"/>
    <property type="match status" value="1"/>
</dbReference>
<feature type="transmembrane region" description="Helical" evidence="8">
    <location>
        <begin position="12"/>
        <end position="30"/>
    </location>
</feature>
<feature type="domain" description="Histidine kinase" evidence="9">
    <location>
        <begin position="228"/>
        <end position="428"/>
    </location>
</feature>
<comment type="caution">
    <text evidence="10">The sequence shown here is derived from an EMBL/GenBank/DDBJ whole genome shotgun (WGS) entry which is preliminary data.</text>
</comment>
<dbReference type="PROSITE" id="PS50109">
    <property type="entry name" value="HIS_KIN"/>
    <property type="match status" value="1"/>
</dbReference>
<keyword evidence="7 8" id="KW-1133">Transmembrane helix</keyword>
<dbReference type="SMART" id="SM00388">
    <property type="entry name" value="HisKA"/>
    <property type="match status" value="1"/>
</dbReference>
<gene>
    <name evidence="10" type="ORF">RM51_05585</name>
</gene>
<keyword evidence="4" id="KW-0808">Transferase</keyword>
<dbReference type="InterPro" id="IPR036097">
    <property type="entry name" value="HisK_dim/P_sf"/>
</dbReference>
<dbReference type="InterPro" id="IPR003594">
    <property type="entry name" value="HATPase_dom"/>
</dbReference>
<dbReference type="SMART" id="SM00387">
    <property type="entry name" value="HATPase_c"/>
    <property type="match status" value="1"/>
</dbReference>
<dbReference type="PANTHER" id="PTHR45436">
    <property type="entry name" value="SENSOR HISTIDINE KINASE YKOH"/>
    <property type="match status" value="1"/>
</dbReference>
<evidence type="ECO:0000313" key="10">
    <source>
        <dbReference type="EMBL" id="KIC64184.1"/>
    </source>
</evidence>
<dbReference type="InterPro" id="IPR050428">
    <property type="entry name" value="TCS_sensor_his_kinase"/>
</dbReference>
<organism evidence="10 11">
    <name type="scientific">Chryseobacterium taiwanense</name>
    <dbReference type="NCBI Taxonomy" id="363331"/>
    <lineage>
        <taxon>Bacteria</taxon>
        <taxon>Pseudomonadati</taxon>
        <taxon>Bacteroidota</taxon>
        <taxon>Flavobacteriia</taxon>
        <taxon>Flavobacteriales</taxon>
        <taxon>Weeksellaceae</taxon>
        <taxon>Chryseobacterium group</taxon>
        <taxon>Chryseobacterium</taxon>
    </lineage>
</organism>
<keyword evidence="3" id="KW-0597">Phosphoprotein</keyword>
<dbReference type="AlphaFoldDB" id="A0A0B4CSI1"/>
<evidence type="ECO:0000256" key="7">
    <source>
        <dbReference type="ARBA" id="ARBA00022989"/>
    </source>
</evidence>
<dbReference type="STRING" id="363331.RM51_05585"/>
<dbReference type="GO" id="GO:0000155">
    <property type="term" value="F:phosphorelay sensor kinase activity"/>
    <property type="evidence" value="ECO:0007669"/>
    <property type="project" value="InterPro"/>
</dbReference>
<dbReference type="GO" id="GO:0005886">
    <property type="term" value="C:plasma membrane"/>
    <property type="evidence" value="ECO:0007669"/>
    <property type="project" value="TreeGrafter"/>
</dbReference>
<evidence type="ECO:0000256" key="8">
    <source>
        <dbReference type="SAM" id="Phobius"/>
    </source>
</evidence>
<keyword evidence="6 10" id="KW-0418">Kinase</keyword>
<dbReference type="Proteomes" id="UP000031167">
    <property type="component" value="Unassembled WGS sequence"/>
</dbReference>
<dbReference type="Pfam" id="PF00512">
    <property type="entry name" value="HisKA"/>
    <property type="match status" value="1"/>
</dbReference>
<evidence type="ECO:0000256" key="5">
    <source>
        <dbReference type="ARBA" id="ARBA00022692"/>
    </source>
</evidence>
<accession>A0A0B4CSI1</accession>
<dbReference type="CDD" id="cd00082">
    <property type="entry name" value="HisKA"/>
    <property type="match status" value="1"/>
</dbReference>
<keyword evidence="11" id="KW-1185">Reference proteome</keyword>
<dbReference type="InterPro" id="IPR003661">
    <property type="entry name" value="HisK_dim/P_dom"/>
</dbReference>
<reference evidence="10 11" key="1">
    <citation type="submission" date="2014-12" db="EMBL/GenBank/DDBJ databases">
        <title>Genome sequencing of Chryseobacterium taiwanense TPW19.</title>
        <authorList>
            <person name="Tan P.W."/>
            <person name="Chan K.-G."/>
        </authorList>
    </citation>
    <scope>NUCLEOTIDE SEQUENCE [LARGE SCALE GENOMIC DNA]</scope>
    <source>
        <strain evidence="10 11">TPW19</strain>
    </source>
</reference>
<evidence type="ECO:0000313" key="11">
    <source>
        <dbReference type="Proteomes" id="UP000031167"/>
    </source>
</evidence>
<name>A0A0B4CSI1_9FLAO</name>
<evidence type="ECO:0000256" key="4">
    <source>
        <dbReference type="ARBA" id="ARBA00022679"/>
    </source>
</evidence>
<dbReference type="SUPFAM" id="SSF47384">
    <property type="entry name" value="Homodimeric domain of signal transducing histidine kinase"/>
    <property type="match status" value="1"/>
</dbReference>
<dbReference type="EMBL" id="JWTA01000004">
    <property type="protein sequence ID" value="KIC64184.1"/>
    <property type="molecule type" value="Genomic_DNA"/>
</dbReference>
<dbReference type="InterPro" id="IPR036890">
    <property type="entry name" value="HATPase_C_sf"/>
</dbReference>
<evidence type="ECO:0000256" key="2">
    <source>
        <dbReference type="ARBA" id="ARBA00012438"/>
    </source>
</evidence>
<sequence>MKPLLSKATKPFIIYVLIVLMISIPIYYLVVNTVWESELDEHNKTVAEKTAYEFNLLKLSDAELQESIRLWNRIQPETNIESIPEGVSHTDSYFTIEKQKDFAGKHEIENYRCLKKTVYINNKPFLFTVQTNIEESQETIAVIAVTTVFFFIVIASGLLFINRKLSVSIWKPFRNTLEKLKKFNLNNHHQIEFEKTDTAEFEELHESLHKLIEHSVSVYKAQKEFTENASHELQTPLTIIKYKIDLLLQNESLTEEQYLIAEDINKALTRSSRINKNLLLLAKIGNSQFDNSEKIEFDILVNQSLEVFEEHFNQKNLTVHSSIYPKIEVLGNNGLCEILINNLLINAIRHTLPKGSISVRLTESFFEVSNSGTEKLNTDSLFKRFSRLSSDNNGSGLGLAIINEICRFQKWEINYTFENHHHIFSIKF</sequence>
<dbReference type="RefSeq" id="WP_039365974.1">
    <property type="nucleotide sequence ID" value="NZ_JWTA01000004.1"/>
</dbReference>
<dbReference type="PANTHER" id="PTHR45436:SF5">
    <property type="entry name" value="SENSOR HISTIDINE KINASE TRCS"/>
    <property type="match status" value="1"/>
</dbReference>
<evidence type="ECO:0000256" key="3">
    <source>
        <dbReference type="ARBA" id="ARBA00022553"/>
    </source>
</evidence>
<evidence type="ECO:0000259" key="9">
    <source>
        <dbReference type="PROSITE" id="PS50109"/>
    </source>
</evidence>